<name>A0A9E7C0I6_9ACTN</name>
<feature type="chain" id="PRO_5038385950" evidence="2">
    <location>
        <begin position="23"/>
        <end position="233"/>
    </location>
</feature>
<dbReference type="Gene3D" id="3.30.110.170">
    <property type="entry name" value="Protein of unknown function (DUF541), domain 1"/>
    <property type="match status" value="1"/>
</dbReference>
<dbReference type="RefSeq" id="WP_259315130.1">
    <property type="nucleotide sequence ID" value="NZ_CP087164.1"/>
</dbReference>
<protein>
    <submittedName>
        <fullName evidence="3">26 kDa periplasmic immunogenic protein</fullName>
    </submittedName>
</protein>
<keyword evidence="4" id="KW-1185">Reference proteome</keyword>
<organism evidence="3 4">
    <name type="scientific">Capillimicrobium parvum</name>
    <dbReference type="NCBI Taxonomy" id="2884022"/>
    <lineage>
        <taxon>Bacteria</taxon>
        <taxon>Bacillati</taxon>
        <taxon>Actinomycetota</taxon>
        <taxon>Thermoleophilia</taxon>
        <taxon>Solirubrobacterales</taxon>
        <taxon>Capillimicrobiaceae</taxon>
        <taxon>Capillimicrobium</taxon>
    </lineage>
</organism>
<dbReference type="InterPro" id="IPR052022">
    <property type="entry name" value="26kDa_periplasmic_antigen"/>
</dbReference>
<feature type="region of interest" description="Disordered" evidence="1">
    <location>
        <begin position="196"/>
        <end position="215"/>
    </location>
</feature>
<dbReference type="EMBL" id="CP087164">
    <property type="protein sequence ID" value="UGS35443.1"/>
    <property type="molecule type" value="Genomic_DNA"/>
</dbReference>
<dbReference type="Pfam" id="PF04402">
    <property type="entry name" value="SIMPL"/>
    <property type="match status" value="1"/>
</dbReference>
<evidence type="ECO:0000256" key="2">
    <source>
        <dbReference type="SAM" id="SignalP"/>
    </source>
</evidence>
<dbReference type="InterPro" id="IPR007497">
    <property type="entry name" value="SIMPL/DUF541"/>
</dbReference>
<dbReference type="KEGG" id="sbae:DSM104329_01831"/>
<evidence type="ECO:0000256" key="1">
    <source>
        <dbReference type="SAM" id="MobiDB-lite"/>
    </source>
</evidence>
<keyword evidence="2" id="KW-0732">Signal</keyword>
<dbReference type="AlphaFoldDB" id="A0A9E7C0I6"/>
<proteinExistence type="predicted"/>
<reference evidence="3" key="1">
    <citation type="journal article" date="2022" name="Int. J. Syst. Evol. Microbiol.">
        <title>Pseudomonas aegrilactucae sp. nov. and Pseudomonas morbosilactucae sp. nov., pathogens causing bacterial rot of lettuce in Japan.</title>
        <authorList>
            <person name="Sawada H."/>
            <person name="Fujikawa T."/>
            <person name="Satou M."/>
        </authorList>
    </citation>
    <scope>NUCLEOTIDE SEQUENCE</scope>
    <source>
        <strain evidence="3">0166_1</strain>
    </source>
</reference>
<feature type="compositionally biased region" description="Low complexity" evidence="1">
    <location>
        <begin position="196"/>
        <end position="206"/>
    </location>
</feature>
<accession>A0A9E7C0I6</accession>
<dbReference type="PANTHER" id="PTHR34387:SF2">
    <property type="entry name" value="SLR1258 PROTEIN"/>
    <property type="match status" value="1"/>
</dbReference>
<gene>
    <name evidence="3" type="ORF">DSM104329_01831</name>
</gene>
<evidence type="ECO:0000313" key="4">
    <source>
        <dbReference type="Proteomes" id="UP001162834"/>
    </source>
</evidence>
<evidence type="ECO:0000313" key="3">
    <source>
        <dbReference type="EMBL" id="UGS35443.1"/>
    </source>
</evidence>
<feature type="signal peptide" evidence="2">
    <location>
        <begin position="1"/>
        <end position="22"/>
    </location>
</feature>
<dbReference type="Proteomes" id="UP001162834">
    <property type="component" value="Chromosome"/>
</dbReference>
<dbReference type="Gene3D" id="3.30.70.2970">
    <property type="entry name" value="Protein of unknown function (DUF541), domain 2"/>
    <property type="match status" value="1"/>
</dbReference>
<sequence length="233" mass="23420">MHRLLLIAVALLALAVPGVAAAADATTPTLAVLGQGTAFATPDTANVEAAVARTATSREAARDDVARRTTALLAALQRLGVPRADIQTQSIAITRSTHKRRPRVRYTARAALSAHLTNVALVGPVFDALTAARADDVTGPSFGFSNPTAGLPEAEQAALADARARADAAAAAVGMRVIGVQSINLDPSSVVTPGVASDSASAGAAAPKQPTPVETGRVEVSAAVAVVFLLGPA</sequence>
<dbReference type="GO" id="GO:0006974">
    <property type="term" value="P:DNA damage response"/>
    <property type="evidence" value="ECO:0007669"/>
    <property type="project" value="TreeGrafter"/>
</dbReference>
<dbReference type="PANTHER" id="PTHR34387">
    <property type="entry name" value="SLR1258 PROTEIN"/>
    <property type="match status" value="1"/>
</dbReference>